<name>A0A6C0G4X0_9BACL</name>
<keyword evidence="2" id="KW-0813">Transport</keyword>
<gene>
    <name evidence="9" type="ORF">GXP70_27345</name>
</gene>
<dbReference type="AlphaFoldDB" id="A0A6C0G4X0"/>
<evidence type="ECO:0000256" key="2">
    <source>
        <dbReference type="ARBA" id="ARBA00022448"/>
    </source>
</evidence>
<feature type="transmembrane region" description="Helical" evidence="7">
    <location>
        <begin position="261"/>
        <end position="281"/>
    </location>
</feature>
<evidence type="ECO:0000259" key="8">
    <source>
        <dbReference type="PROSITE" id="PS50928"/>
    </source>
</evidence>
<dbReference type="InterPro" id="IPR035906">
    <property type="entry name" value="MetI-like_sf"/>
</dbReference>
<dbReference type="Gene3D" id="1.10.3720.10">
    <property type="entry name" value="MetI-like"/>
    <property type="match status" value="1"/>
</dbReference>
<dbReference type="PANTHER" id="PTHR43744:SF9">
    <property type="entry name" value="POLYGALACTURONAN_RHAMNOGALACTURONAN TRANSPORT SYSTEM PERMEASE PROTEIN YTCP"/>
    <property type="match status" value="1"/>
</dbReference>
<evidence type="ECO:0000256" key="4">
    <source>
        <dbReference type="ARBA" id="ARBA00022692"/>
    </source>
</evidence>
<dbReference type="EMBL" id="CP048209">
    <property type="protein sequence ID" value="QHT63313.1"/>
    <property type="molecule type" value="Genomic_DNA"/>
</dbReference>
<dbReference type="SUPFAM" id="SSF161098">
    <property type="entry name" value="MetI-like"/>
    <property type="match status" value="1"/>
</dbReference>
<comment type="subcellular location">
    <subcellularLocation>
        <location evidence="1">Cell membrane</location>
        <topology evidence="1">Multi-pass membrane protein</topology>
    </subcellularLocation>
</comment>
<dbReference type="KEGG" id="plyc:GXP70_27345"/>
<accession>A0A6C0G4X0</accession>
<feature type="transmembrane region" description="Helical" evidence="7">
    <location>
        <begin position="79"/>
        <end position="99"/>
    </location>
</feature>
<dbReference type="GO" id="GO:0055085">
    <property type="term" value="P:transmembrane transport"/>
    <property type="evidence" value="ECO:0007669"/>
    <property type="project" value="InterPro"/>
</dbReference>
<dbReference type="Proteomes" id="UP000476064">
    <property type="component" value="Chromosome"/>
</dbReference>
<dbReference type="RefSeq" id="WP_162359761.1">
    <property type="nucleotide sequence ID" value="NZ_CP048209.1"/>
</dbReference>
<keyword evidence="10" id="KW-1185">Reference proteome</keyword>
<proteinExistence type="predicted"/>
<feature type="transmembrane region" description="Helical" evidence="7">
    <location>
        <begin position="143"/>
        <end position="163"/>
    </location>
</feature>
<keyword evidence="5 7" id="KW-1133">Transmembrane helix</keyword>
<evidence type="ECO:0000313" key="10">
    <source>
        <dbReference type="Proteomes" id="UP000476064"/>
    </source>
</evidence>
<dbReference type="GO" id="GO:0005886">
    <property type="term" value="C:plasma membrane"/>
    <property type="evidence" value="ECO:0007669"/>
    <property type="project" value="UniProtKB-SubCell"/>
</dbReference>
<evidence type="ECO:0000256" key="6">
    <source>
        <dbReference type="ARBA" id="ARBA00023136"/>
    </source>
</evidence>
<evidence type="ECO:0000256" key="1">
    <source>
        <dbReference type="ARBA" id="ARBA00004651"/>
    </source>
</evidence>
<protein>
    <submittedName>
        <fullName evidence="9">Carbohydrate ABC transporter permease</fullName>
    </submittedName>
</protein>
<dbReference type="PROSITE" id="PS50928">
    <property type="entry name" value="ABC_TM1"/>
    <property type="match status" value="1"/>
</dbReference>
<keyword evidence="4 7" id="KW-0812">Transmembrane</keyword>
<organism evidence="9 10">
    <name type="scientific">Paenibacillus lycopersici</name>
    <dbReference type="NCBI Taxonomy" id="2704462"/>
    <lineage>
        <taxon>Bacteria</taxon>
        <taxon>Bacillati</taxon>
        <taxon>Bacillota</taxon>
        <taxon>Bacilli</taxon>
        <taxon>Bacillales</taxon>
        <taxon>Paenibacillaceae</taxon>
        <taxon>Paenibacillus</taxon>
    </lineage>
</organism>
<dbReference type="CDD" id="cd06261">
    <property type="entry name" value="TM_PBP2"/>
    <property type="match status" value="1"/>
</dbReference>
<keyword evidence="6 7" id="KW-0472">Membrane</keyword>
<feature type="transmembrane region" description="Helical" evidence="7">
    <location>
        <begin position="184"/>
        <end position="206"/>
    </location>
</feature>
<evidence type="ECO:0000256" key="7">
    <source>
        <dbReference type="SAM" id="Phobius"/>
    </source>
</evidence>
<dbReference type="PANTHER" id="PTHR43744">
    <property type="entry name" value="ABC TRANSPORTER PERMEASE PROTEIN MG189-RELATED-RELATED"/>
    <property type="match status" value="1"/>
</dbReference>
<evidence type="ECO:0000313" key="9">
    <source>
        <dbReference type="EMBL" id="QHT63313.1"/>
    </source>
</evidence>
<feature type="transmembrane region" description="Helical" evidence="7">
    <location>
        <begin position="12"/>
        <end position="36"/>
    </location>
</feature>
<feature type="domain" description="ABC transmembrane type-1" evidence="8">
    <location>
        <begin position="76"/>
        <end position="276"/>
    </location>
</feature>
<reference evidence="9 10" key="1">
    <citation type="submission" date="2020-01" db="EMBL/GenBank/DDBJ databases">
        <title>Paenibacillus sp. nov., isolated from tomato rhizosphere.</title>
        <authorList>
            <person name="Weon H.-Y."/>
            <person name="Lee S.A."/>
        </authorList>
    </citation>
    <scope>NUCLEOTIDE SEQUENCE [LARGE SCALE GENOMIC DNA]</scope>
    <source>
        <strain evidence="9 10">12200R-189</strain>
    </source>
</reference>
<sequence>MVHKRSISEKTFDLFNIIFLAALSIVCIYPMLYVIFASFSDPKLLMQHQGILLKPLGFTLKGYSLVLKNPNISIGYYNTVFYVVVGTFISMIFTCFGGYALSRKGVLFSKYILMLITITMFFSGGLIPFYLLVKNLGIYDTRWAIILPSAINTWNLIIMRTSFMQIPESLEESAKIDGANDFTVLFRIILPLSMPIIAVMVLFYGVAMWNSWFNAAIFLRDRNTFPIQLILREILIQNDKGSMLQVQNGISGQAEDMYRALIQYTTIVIATLPILCAYPFLQKYFVKGIMVGSLKG</sequence>
<feature type="transmembrane region" description="Helical" evidence="7">
    <location>
        <begin position="111"/>
        <end position="131"/>
    </location>
</feature>
<keyword evidence="3" id="KW-1003">Cell membrane</keyword>
<dbReference type="InterPro" id="IPR000515">
    <property type="entry name" value="MetI-like"/>
</dbReference>
<evidence type="ECO:0000256" key="3">
    <source>
        <dbReference type="ARBA" id="ARBA00022475"/>
    </source>
</evidence>
<evidence type="ECO:0000256" key="5">
    <source>
        <dbReference type="ARBA" id="ARBA00022989"/>
    </source>
</evidence>